<evidence type="ECO:0000313" key="3">
    <source>
        <dbReference type="Proteomes" id="UP001386955"/>
    </source>
</evidence>
<accession>A0AAN9XAA0</accession>
<dbReference type="PANTHER" id="PTHR33095:SF114">
    <property type="entry name" value="DUF1645 FAMILY PROTEIN"/>
    <property type="match status" value="1"/>
</dbReference>
<reference evidence="2 3" key="1">
    <citation type="submission" date="2024-01" db="EMBL/GenBank/DDBJ databases">
        <title>The genomes of 5 underutilized Papilionoideae crops provide insights into root nodulation and disease resistanc.</title>
        <authorList>
            <person name="Jiang F."/>
        </authorList>
    </citation>
    <scope>NUCLEOTIDE SEQUENCE [LARGE SCALE GENOMIC DNA]</scope>
    <source>
        <strain evidence="2">DUOXIRENSHENG_FW03</strain>
        <tissue evidence="2">Leaves</tissue>
    </source>
</reference>
<proteinExistence type="predicted"/>
<gene>
    <name evidence="2" type="ORF">VNO78_27227</name>
</gene>
<keyword evidence="3" id="KW-1185">Reference proteome</keyword>
<dbReference type="Proteomes" id="UP001386955">
    <property type="component" value="Unassembled WGS sequence"/>
</dbReference>
<dbReference type="Pfam" id="PF07816">
    <property type="entry name" value="DUF1645"/>
    <property type="match status" value="1"/>
</dbReference>
<evidence type="ECO:0000256" key="1">
    <source>
        <dbReference type="SAM" id="MobiDB-lite"/>
    </source>
</evidence>
<dbReference type="AlphaFoldDB" id="A0AAN9XAA0"/>
<protein>
    <submittedName>
        <fullName evidence="2">Uncharacterized protein</fullName>
    </submittedName>
</protein>
<dbReference type="InterPro" id="IPR012442">
    <property type="entry name" value="DUF1645_plant"/>
</dbReference>
<sequence>MQNKTSCFKKLKLQALSILQMSRSFPNSKEFAPVPLRPNVDVVGEAEIQINDEENVYEQEEFSFACFDAQETLTFADQIFENGKIRPTYTTFHQSPLSATSSDNDTLHVKNLFVVEQRNSFFSQSEGIVRGSYNKISQNVATTTTEDSNKSKKSKSTGSSKTWRFRHSMKLRSNSEGEYAFVIFNPSVPMPPISDEVKEERVFSKKGKGEKCTTTSSPHKKLHLVDKKRKTTIKRKSFLPYRQNLIGFFANVNAFSRHHNPY</sequence>
<feature type="region of interest" description="Disordered" evidence="1">
    <location>
        <begin position="141"/>
        <end position="161"/>
    </location>
</feature>
<dbReference type="EMBL" id="JAYMYS010000007">
    <property type="protein sequence ID" value="KAK7386880.1"/>
    <property type="molecule type" value="Genomic_DNA"/>
</dbReference>
<comment type="caution">
    <text evidence="2">The sequence shown here is derived from an EMBL/GenBank/DDBJ whole genome shotgun (WGS) entry which is preliminary data.</text>
</comment>
<evidence type="ECO:0000313" key="2">
    <source>
        <dbReference type="EMBL" id="KAK7386880.1"/>
    </source>
</evidence>
<organism evidence="2 3">
    <name type="scientific">Psophocarpus tetragonolobus</name>
    <name type="common">Winged bean</name>
    <name type="synonym">Dolichos tetragonolobus</name>
    <dbReference type="NCBI Taxonomy" id="3891"/>
    <lineage>
        <taxon>Eukaryota</taxon>
        <taxon>Viridiplantae</taxon>
        <taxon>Streptophyta</taxon>
        <taxon>Embryophyta</taxon>
        <taxon>Tracheophyta</taxon>
        <taxon>Spermatophyta</taxon>
        <taxon>Magnoliopsida</taxon>
        <taxon>eudicotyledons</taxon>
        <taxon>Gunneridae</taxon>
        <taxon>Pentapetalae</taxon>
        <taxon>rosids</taxon>
        <taxon>fabids</taxon>
        <taxon>Fabales</taxon>
        <taxon>Fabaceae</taxon>
        <taxon>Papilionoideae</taxon>
        <taxon>50 kb inversion clade</taxon>
        <taxon>NPAAA clade</taxon>
        <taxon>indigoferoid/millettioid clade</taxon>
        <taxon>Phaseoleae</taxon>
        <taxon>Psophocarpus</taxon>
    </lineage>
</organism>
<name>A0AAN9XAA0_PSOTE</name>
<dbReference type="PANTHER" id="PTHR33095">
    <property type="entry name" value="OS07G0619500 PROTEIN"/>
    <property type="match status" value="1"/>
</dbReference>